<dbReference type="Pfam" id="PF00294">
    <property type="entry name" value="PfkB"/>
    <property type="match status" value="1"/>
</dbReference>
<evidence type="ECO:0000256" key="1">
    <source>
        <dbReference type="ARBA" id="ARBA00010688"/>
    </source>
</evidence>
<evidence type="ECO:0000256" key="6">
    <source>
        <dbReference type="PIRNR" id="PIRNR000535"/>
    </source>
</evidence>
<evidence type="ECO:0000259" key="7">
    <source>
        <dbReference type="Pfam" id="PF00294"/>
    </source>
</evidence>
<dbReference type="PIRSF" id="PIRSF000535">
    <property type="entry name" value="1PFK/6PFK/LacC"/>
    <property type="match status" value="1"/>
</dbReference>
<dbReference type="Gene3D" id="3.40.1190.20">
    <property type="match status" value="1"/>
</dbReference>
<reference evidence="8 9" key="1">
    <citation type="submission" date="2020-08" db="EMBL/GenBank/DDBJ databases">
        <title>Dyella sp. G9 isolated from forest soil.</title>
        <authorList>
            <person name="Fu J."/>
            <person name="Qiu L."/>
        </authorList>
    </citation>
    <scope>NUCLEOTIDE SEQUENCE [LARGE SCALE GENOMIC DNA]</scope>
    <source>
        <strain evidence="8 9">G9</strain>
    </source>
</reference>
<evidence type="ECO:0000256" key="3">
    <source>
        <dbReference type="ARBA" id="ARBA00022741"/>
    </source>
</evidence>
<dbReference type="CDD" id="cd01164">
    <property type="entry name" value="FruK_PfkB_like"/>
    <property type="match status" value="1"/>
</dbReference>
<dbReference type="SUPFAM" id="SSF53613">
    <property type="entry name" value="Ribokinase-like"/>
    <property type="match status" value="1"/>
</dbReference>
<organism evidence="8 9">
    <name type="scientific">Dyella telluris</name>
    <dbReference type="NCBI Taxonomy" id="2763498"/>
    <lineage>
        <taxon>Bacteria</taxon>
        <taxon>Pseudomonadati</taxon>
        <taxon>Pseudomonadota</taxon>
        <taxon>Gammaproteobacteria</taxon>
        <taxon>Lysobacterales</taxon>
        <taxon>Rhodanobacteraceae</taxon>
        <taxon>Dyella</taxon>
    </lineage>
</organism>
<keyword evidence="2 6" id="KW-0808">Transferase</keyword>
<dbReference type="InterPro" id="IPR017583">
    <property type="entry name" value="Tagatose/fructose_Pkinase"/>
</dbReference>
<evidence type="ECO:0000256" key="5">
    <source>
        <dbReference type="ARBA" id="ARBA00022840"/>
    </source>
</evidence>
<dbReference type="PANTHER" id="PTHR46566:SF2">
    <property type="entry name" value="ATP-DEPENDENT 6-PHOSPHOFRUCTOKINASE ISOZYME 2"/>
    <property type="match status" value="1"/>
</dbReference>
<keyword evidence="4 8" id="KW-0418">Kinase</keyword>
<evidence type="ECO:0000313" key="9">
    <source>
        <dbReference type="Proteomes" id="UP000515873"/>
    </source>
</evidence>
<dbReference type="PANTHER" id="PTHR46566">
    <property type="entry name" value="1-PHOSPHOFRUCTOKINASE-RELATED"/>
    <property type="match status" value="1"/>
</dbReference>
<evidence type="ECO:0000256" key="2">
    <source>
        <dbReference type="ARBA" id="ARBA00022679"/>
    </source>
</evidence>
<comment type="similarity">
    <text evidence="1 6">Belongs to the carbohydrate kinase PfkB family.</text>
</comment>
<name>A0A7G8Q1H8_9GAMM</name>
<dbReference type="AlphaFoldDB" id="A0A7G8Q1H8"/>
<dbReference type="GO" id="GO:0008443">
    <property type="term" value="F:phosphofructokinase activity"/>
    <property type="evidence" value="ECO:0007669"/>
    <property type="project" value="TreeGrafter"/>
</dbReference>
<evidence type="ECO:0000313" key="8">
    <source>
        <dbReference type="EMBL" id="QNK00636.1"/>
    </source>
</evidence>
<accession>A0A7G8Q1H8</accession>
<keyword evidence="9" id="KW-1185">Reference proteome</keyword>
<dbReference type="RefSeq" id="WP_187056108.1">
    <property type="nucleotide sequence ID" value="NZ_CP060412.1"/>
</dbReference>
<dbReference type="GO" id="GO:0005829">
    <property type="term" value="C:cytosol"/>
    <property type="evidence" value="ECO:0007669"/>
    <property type="project" value="TreeGrafter"/>
</dbReference>
<feature type="domain" description="Carbohydrate kinase PfkB" evidence="7">
    <location>
        <begin position="18"/>
        <end position="289"/>
    </location>
</feature>
<dbReference type="GO" id="GO:0005524">
    <property type="term" value="F:ATP binding"/>
    <property type="evidence" value="ECO:0007669"/>
    <property type="project" value="UniProtKB-KW"/>
</dbReference>
<sequence length="310" mass="32888">MITVGGFNTAIDRLVTLDVLQPGTVQRASAVQGYPGGKGVHVAQTIAALGEPVQLVGLIDAAHRNFVTRRMSERGVLFHGVEISDDLRQCLALRERDGRMTEVLDPGPLLTTAAREQLLRTLDRCLDNSEVLVLTGSLPRGFESDTYARIVWQANGNGMPCLVDASGDVLRQAVDAQPGVIKPNRDEASDLAGRAVRTLSDAADVARALYARGIAQPVVTLGAEGAVAFDGRVAWHASVELAHSTNAVGSGDCFLAGLAVARKRGEPLEVALRLGVACGVANAMEEETGYVRRTCVETLLEQVTVRSLEG</sequence>
<dbReference type="InterPro" id="IPR029056">
    <property type="entry name" value="Ribokinase-like"/>
</dbReference>
<dbReference type="InterPro" id="IPR011611">
    <property type="entry name" value="PfkB_dom"/>
</dbReference>
<dbReference type="Proteomes" id="UP000515873">
    <property type="component" value="Chromosome"/>
</dbReference>
<protein>
    <recommendedName>
        <fullName evidence="6">Phosphofructokinase</fullName>
    </recommendedName>
</protein>
<keyword evidence="3" id="KW-0547">Nucleotide-binding</keyword>
<gene>
    <name evidence="8" type="ORF">H8F01_16275</name>
</gene>
<dbReference type="EMBL" id="CP060412">
    <property type="protein sequence ID" value="QNK00636.1"/>
    <property type="molecule type" value="Genomic_DNA"/>
</dbReference>
<dbReference type="KEGG" id="dtl:H8F01_16275"/>
<evidence type="ECO:0000256" key="4">
    <source>
        <dbReference type="ARBA" id="ARBA00022777"/>
    </source>
</evidence>
<dbReference type="NCBIfam" id="TIGR03168">
    <property type="entry name" value="1-PFK"/>
    <property type="match status" value="1"/>
</dbReference>
<proteinExistence type="inferred from homology"/>
<keyword evidence="5" id="KW-0067">ATP-binding</keyword>